<keyword evidence="3" id="KW-1003">Cell membrane</keyword>
<keyword evidence="2" id="KW-0813">Transport</keyword>
<dbReference type="Pfam" id="PF07690">
    <property type="entry name" value="MFS_1"/>
    <property type="match status" value="1"/>
</dbReference>
<feature type="transmembrane region" description="Helical" evidence="7">
    <location>
        <begin position="309"/>
        <end position="327"/>
    </location>
</feature>
<sequence>MDTMAGKPALSTNRGWTVALGSIASFMIGLDVLVIMTAVSTLHTEFGTDAAGIGWTINAYEIGFAALILTGSAIGDRYGRKSMFMLGVAWFTLGSMWCALSHSIEMLVIARAFQGLGGGIATALALAVITASTPPQKRGAVFGIWGAVMGMAIAVGPLVGGTIIQYINWQWCFWVNVPIGVVVIALSWFKIGESKGSAHPIDVLGVVLSTAGVVSLAQALLRGGEVGWGSPTIVGGLILGVVLLIAFVFWQRRATAPMMPLEMFRNLSFSGGCGVSFTLGAGLFGNAFLFAQYLQLALHNDPLGVGLRLLPWVALAPLVAPVAGILADKIGERPIVFVAVVLFAAAFFAIGPMVKSGATYGSLVLPLIAAGIGVAALFPVLAAAVMRGMDPQRLGVASGVSNTIRQVGGVFGVAIAVAVFTSFGGYRSPQQFVDGFTPAVIVLAAITLAGLIPAFLIRPRAKDAGPAATAVADQPAAERTA</sequence>
<evidence type="ECO:0000256" key="6">
    <source>
        <dbReference type="ARBA" id="ARBA00023136"/>
    </source>
</evidence>
<dbReference type="Proteomes" id="UP000295444">
    <property type="component" value="Unassembled WGS sequence"/>
</dbReference>
<feature type="transmembrane region" description="Helical" evidence="7">
    <location>
        <begin position="407"/>
        <end position="426"/>
    </location>
</feature>
<feature type="transmembrane region" description="Helical" evidence="7">
    <location>
        <begin position="334"/>
        <end position="354"/>
    </location>
</feature>
<feature type="transmembrane region" description="Helical" evidence="7">
    <location>
        <begin position="233"/>
        <end position="250"/>
    </location>
</feature>
<dbReference type="InterPro" id="IPR011701">
    <property type="entry name" value="MFS"/>
</dbReference>
<feature type="transmembrane region" description="Helical" evidence="7">
    <location>
        <begin position="51"/>
        <end position="71"/>
    </location>
</feature>
<comment type="subcellular location">
    <subcellularLocation>
        <location evidence="1">Cell membrane</location>
        <topology evidence="1">Multi-pass membrane protein</topology>
    </subcellularLocation>
</comment>
<evidence type="ECO:0000256" key="1">
    <source>
        <dbReference type="ARBA" id="ARBA00004651"/>
    </source>
</evidence>
<evidence type="ECO:0000256" key="4">
    <source>
        <dbReference type="ARBA" id="ARBA00022692"/>
    </source>
</evidence>
<dbReference type="SUPFAM" id="SSF103473">
    <property type="entry name" value="MFS general substrate transporter"/>
    <property type="match status" value="1"/>
</dbReference>
<evidence type="ECO:0000313" key="9">
    <source>
        <dbReference type="EMBL" id="TDQ00312.1"/>
    </source>
</evidence>
<dbReference type="NCBIfam" id="TIGR00711">
    <property type="entry name" value="efflux_EmrB"/>
    <property type="match status" value="1"/>
</dbReference>
<dbReference type="GO" id="GO:0005886">
    <property type="term" value="C:plasma membrane"/>
    <property type="evidence" value="ECO:0007669"/>
    <property type="project" value="UniProtKB-SubCell"/>
</dbReference>
<dbReference type="GO" id="GO:0022857">
    <property type="term" value="F:transmembrane transporter activity"/>
    <property type="evidence" value="ECO:0007669"/>
    <property type="project" value="InterPro"/>
</dbReference>
<name>A0A4R6SEH8_LABRH</name>
<dbReference type="InterPro" id="IPR004638">
    <property type="entry name" value="EmrB-like"/>
</dbReference>
<feature type="domain" description="Major facilitator superfamily (MFS) profile" evidence="8">
    <location>
        <begin position="17"/>
        <end position="462"/>
    </location>
</feature>
<dbReference type="PANTHER" id="PTHR42718:SF42">
    <property type="entry name" value="EXPORT PROTEIN"/>
    <property type="match status" value="1"/>
</dbReference>
<dbReference type="InterPro" id="IPR020846">
    <property type="entry name" value="MFS_dom"/>
</dbReference>
<dbReference type="RefSeq" id="WP_133849047.1">
    <property type="nucleotide sequence ID" value="NZ_SNXZ01000002.1"/>
</dbReference>
<dbReference type="EMBL" id="SNXZ01000002">
    <property type="protein sequence ID" value="TDQ00312.1"/>
    <property type="molecule type" value="Genomic_DNA"/>
</dbReference>
<keyword evidence="4 7" id="KW-0812">Transmembrane</keyword>
<accession>A0A4R6SEH8</accession>
<protein>
    <submittedName>
        <fullName evidence="9">EmrB/QacA subfamily drug resistance transporter</fullName>
    </submittedName>
</protein>
<dbReference type="Gene3D" id="1.20.1250.20">
    <property type="entry name" value="MFS general substrate transporter like domains"/>
    <property type="match status" value="1"/>
</dbReference>
<reference evidence="9 10" key="1">
    <citation type="submission" date="2019-03" db="EMBL/GenBank/DDBJ databases">
        <title>Genomic Encyclopedia of Type Strains, Phase IV (KMG-IV): sequencing the most valuable type-strain genomes for metagenomic binning, comparative biology and taxonomic classification.</title>
        <authorList>
            <person name="Goeker M."/>
        </authorList>
    </citation>
    <scope>NUCLEOTIDE SEQUENCE [LARGE SCALE GENOMIC DNA]</scope>
    <source>
        <strain evidence="9 10">DSM 45361</strain>
    </source>
</reference>
<feature type="transmembrane region" description="Helical" evidence="7">
    <location>
        <begin position="203"/>
        <end position="221"/>
    </location>
</feature>
<feature type="transmembrane region" description="Helical" evidence="7">
    <location>
        <begin position="83"/>
        <end position="102"/>
    </location>
</feature>
<dbReference type="CDD" id="cd17321">
    <property type="entry name" value="MFS_MMR_MDR_like"/>
    <property type="match status" value="1"/>
</dbReference>
<evidence type="ECO:0000313" key="10">
    <source>
        <dbReference type="Proteomes" id="UP000295444"/>
    </source>
</evidence>
<gene>
    <name evidence="9" type="ORF">EV186_102173</name>
</gene>
<feature type="transmembrane region" description="Helical" evidence="7">
    <location>
        <begin position="173"/>
        <end position="191"/>
    </location>
</feature>
<proteinExistence type="predicted"/>
<dbReference type="InterPro" id="IPR036259">
    <property type="entry name" value="MFS_trans_sf"/>
</dbReference>
<dbReference type="PROSITE" id="PS50850">
    <property type="entry name" value="MFS"/>
    <property type="match status" value="1"/>
</dbReference>
<feature type="transmembrane region" description="Helical" evidence="7">
    <location>
        <begin position="108"/>
        <end position="129"/>
    </location>
</feature>
<keyword evidence="10" id="KW-1185">Reference proteome</keyword>
<feature type="transmembrane region" description="Helical" evidence="7">
    <location>
        <begin position="360"/>
        <end position="386"/>
    </location>
</feature>
<comment type="caution">
    <text evidence="9">The sequence shown here is derived from an EMBL/GenBank/DDBJ whole genome shotgun (WGS) entry which is preliminary data.</text>
</comment>
<dbReference type="AlphaFoldDB" id="A0A4R6SEH8"/>
<keyword evidence="5 7" id="KW-1133">Transmembrane helix</keyword>
<keyword evidence="6 7" id="KW-0472">Membrane</keyword>
<evidence type="ECO:0000256" key="2">
    <source>
        <dbReference type="ARBA" id="ARBA00022448"/>
    </source>
</evidence>
<evidence type="ECO:0000259" key="8">
    <source>
        <dbReference type="PROSITE" id="PS50850"/>
    </source>
</evidence>
<evidence type="ECO:0000256" key="3">
    <source>
        <dbReference type="ARBA" id="ARBA00022475"/>
    </source>
</evidence>
<feature type="transmembrane region" description="Helical" evidence="7">
    <location>
        <begin position="16"/>
        <end position="39"/>
    </location>
</feature>
<feature type="transmembrane region" description="Helical" evidence="7">
    <location>
        <begin position="271"/>
        <end position="289"/>
    </location>
</feature>
<organism evidence="9 10">
    <name type="scientific">Labedaea rhizosphaerae</name>
    <dbReference type="NCBI Taxonomy" id="598644"/>
    <lineage>
        <taxon>Bacteria</taxon>
        <taxon>Bacillati</taxon>
        <taxon>Actinomycetota</taxon>
        <taxon>Actinomycetes</taxon>
        <taxon>Pseudonocardiales</taxon>
        <taxon>Pseudonocardiaceae</taxon>
        <taxon>Labedaea</taxon>
    </lineage>
</organism>
<feature type="transmembrane region" description="Helical" evidence="7">
    <location>
        <begin position="141"/>
        <end position="167"/>
    </location>
</feature>
<evidence type="ECO:0000256" key="5">
    <source>
        <dbReference type="ARBA" id="ARBA00022989"/>
    </source>
</evidence>
<dbReference type="OrthoDB" id="7375466at2"/>
<feature type="transmembrane region" description="Helical" evidence="7">
    <location>
        <begin position="438"/>
        <end position="457"/>
    </location>
</feature>
<dbReference type="PANTHER" id="PTHR42718">
    <property type="entry name" value="MAJOR FACILITATOR SUPERFAMILY MULTIDRUG TRANSPORTER MFSC"/>
    <property type="match status" value="1"/>
</dbReference>
<dbReference type="Gene3D" id="1.20.1720.10">
    <property type="entry name" value="Multidrug resistance protein D"/>
    <property type="match status" value="1"/>
</dbReference>
<evidence type="ECO:0000256" key="7">
    <source>
        <dbReference type="SAM" id="Phobius"/>
    </source>
</evidence>